<dbReference type="Pfam" id="PF13627">
    <property type="entry name" value="LptM_cons"/>
    <property type="match status" value="1"/>
</dbReference>
<keyword evidence="2 8" id="KW-0732">Signal</keyword>
<feature type="compositionally biased region" description="Low complexity" evidence="7">
    <location>
        <begin position="56"/>
        <end position="68"/>
    </location>
</feature>
<dbReference type="InterPro" id="IPR032831">
    <property type="entry name" value="LptM_cons"/>
</dbReference>
<protein>
    <recommendedName>
        <fullName evidence="11">Lipoprotein</fullName>
    </recommendedName>
</protein>
<dbReference type="Proteomes" id="UP000033618">
    <property type="component" value="Unassembled WGS sequence"/>
</dbReference>
<evidence type="ECO:0008006" key="11">
    <source>
        <dbReference type="Google" id="ProtNLM"/>
    </source>
</evidence>
<comment type="subcellular location">
    <subcellularLocation>
        <location evidence="1">Cell outer membrane</location>
        <topology evidence="1">Lipid-anchor</topology>
    </subcellularLocation>
</comment>
<dbReference type="STRING" id="28092.WM40_18330"/>
<dbReference type="PATRIC" id="fig|28092.6.peg.4306"/>
<comment type="caution">
    <text evidence="9">The sequence shown here is derived from an EMBL/GenBank/DDBJ whole genome shotgun (WGS) entry which is preliminary data.</text>
</comment>
<reference evidence="9 10" key="1">
    <citation type="submission" date="2015-03" db="EMBL/GenBank/DDBJ databases">
        <title>Draft Genome Sequence of Burkholderia andropogonis type strain ICMP2807, isolated from Sorghum bicolor.</title>
        <authorList>
            <person name="Lopes-Santos L."/>
            <person name="Castro D.B."/>
            <person name="Ottoboni L.M."/>
            <person name="Park D."/>
            <person name="Weirc B.S."/>
            <person name="Destefano S.A."/>
        </authorList>
    </citation>
    <scope>NUCLEOTIDE SEQUENCE [LARGE SCALE GENOMIC DNA]</scope>
    <source>
        <strain evidence="9 10">ICMP2807</strain>
    </source>
</reference>
<keyword evidence="4" id="KW-0564">Palmitate</keyword>
<evidence type="ECO:0000256" key="4">
    <source>
        <dbReference type="ARBA" id="ARBA00023139"/>
    </source>
</evidence>
<dbReference type="RefSeq" id="WP_046153610.1">
    <property type="nucleotide sequence ID" value="NZ_CADFGU010000014.1"/>
</dbReference>
<evidence type="ECO:0000256" key="3">
    <source>
        <dbReference type="ARBA" id="ARBA00023136"/>
    </source>
</evidence>
<organism evidence="9 10">
    <name type="scientific">Robbsia andropogonis</name>
    <dbReference type="NCBI Taxonomy" id="28092"/>
    <lineage>
        <taxon>Bacteria</taxon>
        <taxon>Pseudomonadati</taxon>
        <taxon>Pseudomonadota</taxon>
        <taxon>Betaproteobacteria</taxon>
        <taxon>Burkholderiales</taxon>
        <taxon>Burkholderiaceae</taxon>
        <taxon>Robbsia</taxon>
    </lineage>
</organism>
<evidence type="ECO:0000256" key="5">
    <source>
        <dbReference type="ARBA" id="ARBA00023237"/>
    </source>
</evidence>
<dbReference type="GO" id="GO:0009279">
    <property type="term" value="C:cell outer membrane"/>
    <property type="evidence" value="ECO:0007669"/>
    <property type="project" value="UniProtKB-SubCell"/>
</dbReference>
<accession>A0A0F5JXD1</accession>
<dbReference type="NCBIfam" id="NF047847">
    <property type="entry name" value="SS_mature_LptM"/>
    <property type="match status" value="1"/>
</dbReference>
<evidence type="ECO:0000313" key="9">
    <source>
        <dbReference type="EMBL" id="KKB62294.1"/>
    </source>
</evidence>
<evidence type="ECO:0000256" key="7">
    <source>
        <dbReference type="SAM" id="MobiDB-lite"/>
    </source>
</evidence>
<evidence type="ECO:0000256" key="2">
    <source>
        <dbReference type="ARBA" id="ARBA00022729"/>
    </source>
</evidence>
<gene>
    <name evidence="9" type="ORF">WM40_18330</name>
</gene>
<evidence type="ECO:0000256" key="6">
    <source>
        <dbReference type="ARBA" id="ARBA00023288"/>
    </source>
</evidence>
<feature type="signal peptide" evidence="8">
    <location>
        <begin position="1"/>
        <end position="16"/>
    </location>
</feature>
<keyword evidence="3" id="KW-0472">Membrane</keyword>
<name>A0A0F5JXD1_9BURK</name>
<keyword evidence="6" id="KW-0449">Lipoprotein</keyword>
<evidence type="ECO:0000313" key="10">
    <source>
        <dbReference type="Proteomes" id="UP000033618"/>
    </source>
</evidence>
<sequence>MSSAAIVAAAALPLLAACGQRGPLYLPTVPPLPAPPQDSAYSTPNNAARDGSDEPGSSASGTSGASGTVAQPTGAR</sequence>
<feature type="region of interest" description="Disordered" evidence="7">
    <location>
        <begin position="23"/>
        <end position="76"/>
    </location>
</feature>
<feature type="chain" id="PRO_5002490696" description="Lipoprotein" evidence="8">
    <location>
        <begin position="17"/>
        <end position="76"/>
    </location>
</feature>
<dbReference type="AlphaFoldDB" id="A0A0F5JXD1"/>
<keyword evidence="5" id="KW-0998">Cell outer membrane</keyword>
<evidence type="ECO:0000256" key="8">
    <source>
        <dbReference type="SAM" id="SignalP"/>
    </source>
</evidence>
<dbReference type="EMBL" id="LAQU01000022">
    <property type="protein sequence ID" value="KKB62294.1"/>
    <property type="molecule type" value="Genomic_DNA"/>
</dbReference>
<keyword evidence="10" id="KW-1185">Reference proteome</keyword>
<proteinExistence type="predicted"/>
<evidence type="ECO:0000256" key="1">
    <source>
        <dbReference type="ARBA" id="ARBA00004459"/>
    </source>
</evidence>